<dbReference type="EMBL" id="MU167308">
    <property type="protein sequence ID" value="KAG0143886.1"/>
    <property type="molecule type" value="Genomic_DNA"/>
</dbReference>
<organism evidence="1 2">
    <name type="scientific">Cronartium quercuum f. sp. fusiforme G11</name>
    <dbReference type="NCBI Taxonomy" id="708437"/>
    <lineage>
        <taxon>Eukaryota</taxon>
        <taxon>Fungi</taxon>
        <taxon>Dikarya</taxon>
        <taxon>Basidiomycota</taxon>
        <taxon>Pucciniomycotina</taxon>
        <taxon>Pucciniomycetes</taxon>
        <taxon>Pucciniales</taxon>
        <taxon>Coleosporiaceae</taxon>
        <taxon>Cronartium</taxon>
    </lineage>
</organism>
<protein>
    <submittedName>
        <fullName evidence="1">Uncharacterized protein</fullName>
    </submittedName>
</protein>
<dbReference type="AlphaFoldDB" id="A0A9P6T998"/>
<accession>A0A9P6T998</accession>
<evidence type="ECO:0000313" key="1">
    <source>
        <dbReference type="EMBL" id="KAG0143886.1"/>
    </source>
</evidence>
<comment type="caution">
    <text evidence="1">The sequence shown here is derived from an EMBL/GenBank/DDBJ whole genome shotgun (WGS) entry which is preliminary data.</text>
</comment>
<sequence>MENADYVSDCRKIPAQNSRREAFTRLVLQLQTVNEVYKDLASFKLSQDKILFLVNSAICSEKIQTTDRIYLSVNQIKNKGTSDSKVIFKEIKEKNDAKIKILQTLLPISTSVEKAQNVAKQIQTIQIELDPLNQQLMRNAGSN</sequence>
<keyword evidence="2" id="KW-1185">Reference proteome</keyword>
<name>A0A9P6T998_9BASI</name>
<proteinExistence type="predicted"/>
<gene>
    <name evidence="1" type="ORF">CROQUDRAFT_95745</name>
</gene>
<evidence type="ECO:0000313" key="2">
    <source>
        <dbReference type="Proteomes" id="UP000886653"/>
    </source>
</evidence>
<dbReference type="Proteomes" id="UP000886653">
    <property type="component" value="Unassembled WGS sequence"/>
</dbReference>
<reference evidence="1" key="1">
    <citation type="submission" date="2013-11" db="EMBL/GenBank/DDBJ databases">
        <title>Genome sequence of the fusiform rust pathogen reveals effectors for host alternation and coevolution with pine.</title>
        <authorList>
            <consortium name="DOE Joint Genome Institute"/>
            <person name="Smith K."/>
            <person name="Pendleton A."/>
            <person name="Kubisiak T."/>
            <person name="Anderson C."/>
            <person name="Salamov A."/>
            <person name="Aerts A."/>
            <person name="Riley R."/>
            <person name="Clum A."/>
            <person name="Lindquist E."/>
            <person name="Ence D."/>
            <person name="Campbell M."/>
            <person name="Kronenberg Z."/>
            <person name="Feau N."/>
            <person name="Dhillon B."/>
            <person name="Hamelin R."/>
            <person name="Burleigh J."/>
            <person name="Smith J."/>
            <person name="Yandell M."/>
            <person name="Nelson C."/>
            <person name="Grigoriev I."/>
            <person name="Davis J."/>
        </authorList>
    </citation>
    <scope>NUCLEOTIDE SEQUENCE</scope>
    <source>
        <strain evidence="1">G11</strain>
    </source>
</reference>